<dbReference type="EMBL" id="JBHTGP010000018">
    <property type="protein sequence ID" value="MFD0690453.1"/>
    <property type="molecule type" value="Genomic_DNA"/>
</dbReference>
<feature type="transmembrane region" description="Helical" evidence="1">
    <location>
        <begin position="20"/>
        <end position="36"/>
    </location>
</feature>
<name>A0ABW2XW33_9ACTN</name>
<comment type="caution">
    <text evidence="2">The sequence shown here is derived from an EMBL/GenBank/DDBJ whole genome shotgun (WGS) entry which is preliminary data.</text>
</comment>
<keyword evidence="1" id="KW-0472">Membrane</keyword>
<keyword evidence="1" id="KW-1133">Transmembrane helix</keyword>
<evidence type="ECO:0000313" key="2">
    <source>
        <dbReference type="EMBL" id="MFD0690453.1"/>
    </source>
</evidence>
<gene>
    <name evidence="2" type="ORF">ACFQZM_38615</name>
</gene>
<proteinExistence type="predicted"/>
<accession>A0ABW2XW33</accession>
<evidence type="ECO:0000313" key="3">
    <source>
        <dbReference type="Proteomes" id="UP001597063"/>
    </source>
</evidence>
<protein>
    <submittedName>
        <fullName evidence="2">Uncharacterized protein</fullName>
    </submittedName>
</protein>
<dbReference type="Proteomes" id="UP001597063">
    <property type="component" value="Unassembled WGS sequence"/>
</dbReference>
<evidence type="ECO:0000256" key="1">
    <source>
        <dbReference type="SAM" id="Phobius"/>
    </source>
</evidence>
<keyword evidence="1" id="KW-0812">Transmembrane</keyword>
<keyword evidence="3" id="KW-1185">Reference proteome</keyword>
<dbReference type="RefSeq" id="WP_131763539.1">
    <property type="nucleotide sequence ID" value="NZ_CAACUY010000352.1"/>
</dbReference>
<reference evidence="3" key="1">
    <citation type="journal article" date="2019" name="Int. J. Syst. Evol. Microbiol.">
        <title>The Global Catalogue of Microorganisms (GCM) 10K type strain sequencing project: providing services to taxonomists for standard genome sequencing and annotation.</title>
        <authorList>
            <consortium name="The Broad Institute Genomics Platform"/>
            <consortium name="The Broad Institute Genome Sequencing Center for Infectious Disease"/>
            <person name="Wu L."/>
            <person name="Ma J."/>
        </authorList>
    </citation>
    <scope>NUCLEOTIDE SEQUENCE [LARGE SCALE GENOMIC DNA]</scope>
    <source>
        <strain evidence="3">JCM 9371</strain>
    </source>
</reference>
<organism evidence="2 3">
    <name type="scientific">Actinomadura fibrosa</name>
    <dbReference type="NCBI Taxonomy" id="111802"/>
    <lineage>
        <taxon>Bacteria</taxon>
        <taxon>Bacillati</taxon>
        <taxon>Actinomycetota</taxon>
        <taxon>Actinomycetes</taxon>
        <taxon>Streptosporangiales</taxon>
        <taxon>Thermomonosporaceae</taxon>
        <taxon>Actinomadura</taxon>
    </lineage>
</organism>
<sequence length="60" mass="5829">MRRTINPGRVVRTGTGRYTVMLLGLGAAGVAIGWLGPGPLGAGPLGAGAAAARQASAASR</sequence>